<dbReference type="Proteomes" id="UP001499843">
    <property type="component" value="Unassembled WGS sequence"/>
</dbReference>
<accession>A0ABP5P8H1</accession>
<sequence length="238" mass="26876">MPLQLPPERCPGQVAMKVLPAGTRLWRVHSARYAADACNPVPADRKIGGGRFDCTMMRPFPYLYAAREQSTALMETVVRSLLFDGENGGRLVRHARLEALRMSAIDVVRDLRLVSLLSAEDLSGVCQDGWLLDAEAEYYHITRHWSLWLHERDWRGQHAWPNLVPQGLIWQAKRDRPREAMMFFGDRCMDAFQPVANEGYLLADERCHDQLTGLLAPYGVTLGPSPKRADRPLSVPGA</sequence>
<evidence type="ECO:0000259" key="1">
    <source>
        <dbReference type="SMART" id="SM00953"/>
    </source>
</evidence>
<dbReference type="Pfam" id="PF08808">
    <property type="entry name" value="RES"/>
    <property type="match status" value="1"/>
</dbReference>
<dbReference type="RefSeq" id="WP_344474321.1">
    <property type="nucleotide sequence ID" value="NZ_BAAAQX010000006.1"/>
</dbReference>
<name>A0ABP5P8H1_9ACTN</name>
<keyword evidence="3" id="KW-1185">Reference proteome</keyword>
<evidence type="ECO:0000313" key="3">
    <source>
        <dbReference type="Proteomes" id="UP001499843"/>
    </source>
</evidence>
<reference evidence="3" key="1">
    <citation type="journal article" date="2019" name="Int. J. Syst. Evol. Microbiol.">
        <title>The Global Catalogue of Microorganisms (GCM) 10K type strain sequencing project: providing services to taxonomists for standard genome sequencing and annotation.</title>
        <authorList>
            <consortium name="The Broad Institute Genomics Platform"/>
            <consortium name="The Broad Institute Genome Sequencing Center for Infectious Disease"/>
            <person name="Wu L."/>
            <person name="Ma J."/>
        </authorList>
    </citation>
    <scope>NUCLEOTIDE SEQUENCE [LARGE SCALE GENOMIC DNA]</scope>
    <source>
        <strain evidence="3">JCM 16114</strain>
    </source>
</reference>
<dbReference type="InterPro" id="IPR014914">
    <property type="entry name" value="RES_dom"/>
</dbReference>
<dbReference type="SMART" id="SM00953">
    <property type="entry name" value="RES"/>
    <property type="match status" value="1"/>
</dbReference>
<dbReference type="EMBL" id="BAAAQX010000006">
    <property type="protein sequence ID" value="GAA2207291.1"/>
    <property type="molecule type" value="Genomic_DNA"/>
</dbReference>
<organism evidence="2 3">
    <name type="scientific">Nonomuraea monospora</name>
    <dbReference type="NCBI Taxonomy" id="568818"/>
    <lineage>
        <taxon>Bacteria</taxon>
        <taxon>Bacillati</taxon>
        <taxon>Actinomycetota</taxon>
        <taxon>Actinomycetes</taxon>
        <taxon>Streptosporangiales</taxon>
        <taxon>Streptosporangiaceae</taxon>
        <taxon>Nonomuraea</taxon>
    </lineage>
</organism>
<evidence type="ECO:0000313" key="2">
    <source>
        <dbReference type="EMBL" id="GAA2207291.1"/>
    </source>
</evidence>
<comment type="caution">
    <text evidence="2">The sequence shown here is derived from an EMBL/GenBank/DDBJ whole genome shotgun (WGS) entry which is preliminary data.</text>
</comment>
<gene>
    <name evidence="2" type="ORF">GCM10009850_027490</name>
</gene>
<proteinExistence type="predicted"/>
<feature type="domain" description="RES" evidence="1">
    <location>
        <begin position="43"/>
        <end position="195"/>
    </location>
</feature>
<protein>
    <recommendedName>
        <fullName evidence="1">RES domain-containing protein</fullName>
    </recommendedName>
</protein>